<dbReference type="SMART" id="SM01287">
    <property type="entry name" value="Rtt106"/>
    <property type="match status" value="1"/>
</dbReference>
<feature type="domain" description="Histone chaperone RTT106/FACT complex subunit SPT16-like middle" evidence="4">
    <location>
        <begin position="264"/>
        <end position="369"/>
    </location>
</feature>
<comment type="function">
    <text evidence="2">Component of the FACT complex, a general chromatin factor that acts to reorganize nucleosomes. The FACT complex is involved in multiple processes that require DNA as a template such as mRNA elongation, DNA replication and DNA repair. During transcription elongation the FACT complex acts as a histone chaperone that both destabilizes and restores nucleosomal structure. It facilitates the passage of RNA polymerase II and transcription by promoting the dissociation of one histone H2A-H2B dimer from the nucleosome, then subsequently promotes the reestablishment of the nucleosome following the passage of RNA polymerase II.</text>
</comment>
<evidence type="ECO:0000313" key="6">
    <source>
        <dbReference type="Proteomes" id="UP001556367"/>
    </source>
</evidence>
<dbReference type="Pfam" id="PF08512">
    <property type="entry name" value="Rttp106-like_middle"/>
    <property type="match status" value="1"/>
</dbReference>
<feature type="compositionally biased region" description="Low complexity" evidence="3">
    <location>
        <begin position="369"/>
        <end position="383"/>
    </location>
</feature>
<feature type="region of interest" description="Disordered" evidence="3">
    <location>
        <begin position="485"/>
        <end position="507"/>
    </location>
</feature>
<comment type="similarity">
    <text evidence="1">Belongs to the RTT106 family.</text>
</comment>
<feature type="region of interest" description="Disordered" evidence="3">
    <location>
        <begin position="398"/>
        <end position="471"/>
    </location>
</feature>
<dbReference type="EMBL" id="JASNQZ010000010">
    <property type="protein sequence ID" value="KAL0952811.1"/>
    <property type="molecule type" value="Genomic_DNA"/>
</dbReference>
<dbReference type="Gene3D" id="2.30.29.30">
    <property type="entry name" value="Pleckstrin-homology domain (PH domain)/Phosphotyrosine-binding domain (PTB)"/>
    <property type="match status" value="1"/>
</dbReference>
<evidence type="ECO:0000256" key="1">
    <source>
        <dbReference type="ARBA" id="ARBA00006159"/>
    </source>
</evidence>
<gene>
    <name evidence="5" type="ORF">HGRIS_007036</name>
</gene>
<dbReference type="PANTHER" id="PTHR45849:SF3">
    <property type="entry name" value="HISTONE CHAPERONE RTT106"/>
    <property type="match status" value="1"/>
</dbReference>
<dbReference type="PANTHER" id="PTHR45849">
    <property type="entry name" value="FACT COMPLEX SUBUNIT SSRP1"/>
    <property type="match status" value="1"/>
</dbReference>
<sequence>MPVYVEAIAPHLPEELAVQVEALTQGSTEILEACIRFVLGAPCAVNFPHDPESWRLKQQQARERLDSLVPAAELKRSREGGDDQPQDTKRPKLTAQNDLSSADRGSPIFTLHSISVTSPIRKKVDIVISPTSITLENPTSKAVEATVPLSTLTRAFLLPTRGKQKPHWTVVLLPADAPNVGKGSGTSPANQQIIFGIDATSTGPFQTTAYSSSAEPTVVAKGKGTATLPALRTFLSHLPIPLYEPNTQHFRSATGGSGPEGNGVPGIEAYRGAKQGSLWFLEEGILWGESKPCEFWPLDDLINRTEGLRIIGGAGRTCTVVLTRRQAPAEGEAEEDVEGVEAEFGVIDAREQDPINQWVRQYRHLFGNGAAEPAGPAEGSRPPQVAGGKSTFAQMQFGSDDESDASFASDNESHDGSSANSDDDEGSEQPQDDDAEGEAESEDDGEASGMDEDEGELKPENHPLLRPGAMPRMSRAAINMVVNMVEEDLMGKDPESEDSEGEDELAD</sequence>
<dbReference type="InterPro" id="IPR013719">
    <property type="entry name" value="RTT106/SPT16-like_middle_dom"/>
</dbReference>
<accession>A0ABR3JC02</accession>
<evidence type="ECO:0000256" key="2">
    <source>
        <dbReference type="ARBA" id="ARBA00025370"/>
    </source>
</evidence>
<dbReference type="InterPro" id="IPR050454">
    <property type="entry name" value="RTT106/SSRP1_HistChap/FACT"/>
</dbReference>
<feature type="compositionally biased region" description="Basic and acidic residues" evidence="3">
    <location>
        <begin position="73"/>
        <end position="90"/>
    </location>
</feature>
<dbReference type="InterPro" id="IPR011993">
    <property type="entry name" value="PH-like_dom_sf"/>
</dbReference>
<feature type="region of interest" description="Disordered" evidence="3">
    <location>
        <begin position="369"/>
        <end position="388"/>
    </location>
</feature>
<keyword evidence="6" id="KW-1185">Reference proteome</keyword>
<name>A0ABR3JC02_9AGAR</name>
<reference evidence="6" key="1">
    <citation type="submission" date="2024-06" db="EMBL/GenBank/DDBJ databases">
        <title>Multi-omics analyses provide insights into the biosynthesis of the anticancer antibiotic pleurotin in Hohenbuehelia grisea.</title>
        <authorList>
            <person name="Weaver J.A."/>
            <person name="Alberti F."/>
        </authorList>
    </citation>
    <scope>NUCLEOTIDE SEQUENCE [LARGE SCALE GENOMIC DNA]</scope>
    <source>
        <strain evidence="6">T-177</strain>
    </source>
</reference>
<evidence type="ECO:0000259" key="4">
    <source>
        <dbReference type="SMART" id="SM01287"/>
    </source>
</evidence>
<feature type="compositionally biased region" description="Acidic residues" evidence="3">
    <location>
        <begin position="495"/>
        <end position="507"/>
    </location>
</feature>
<proteinExistence type="inferred from homology"/>
<feature type="compositionally biased region" description="Acidic residues" evidence="3">
    <location>
        <begin position="421"/>
        <end position="455"/>
    </location>
</feature>
<protein>
    <recommendedName>
        <fullName evidence="4">Histone chaperone RTT106/FACT complex subunit SPT16-like middle domain-containing protein</fullName>
    </recommendedName>
</protein>
<comment type="caution">
    <text evidence="5">The sequence shown here is derived from an EMBL/GenBank/DDBJ whole genome shotgun (WGS) entry which is preliminary data.</text>
</comment>
<evidence type="ECO:0000256" key="3">
    <source>
        <dbReference type="SAM" id="MobiDB-lite"/>
    </source>
</evidence>
<feature type="region of interest" description="Disordered" evidence="3">
    <location>
        <begin position="68"/>
        <end position="101"/>
    </location>
</feature>
<organism evidence="5 6">
    <name type="scientific">Hohenbuehelia grisea</name>
    <dbReference type="NCBI Taxonomy" id="104357"/>
    <lineage>
        <taxon>Eukaryota</taxon>
        <taxon>Fungi</taxon>
        <taxon>Dikarya</taxon>
        <taxon>Basidiomycota</taxon>
        <taxon>Agaricomycotina</taxon>
        <taxon>Agaricomycetes</taxon>
        <taxon>Agaricomycetidae</taxon>
        <taxon>Agaricales</taxon>
        <taxon>Pleurotineae</taxon>
        <taxon>Pleurotaceae</taxon>
        <taxon>Hohenbuehelia</taxon>
    </lineage>
</organism>
<dbReference type="Proteomes" id="UP001556367">
    <property type="component" value="Unassembled WGS sequence"/>
</dbReference>
<evidence type="ECO:0000313" key="5">
    <source>
        <dbReference type="EMBL" id="KAL0952811.1"/>
    </source>
</evidence>
<dbReference type="SUPFAM" id="SSF50729">
    <property type="entry name" value="PH domain-like"/>
    <property type="match status" value="1"/>
</dbReference>